<name>A0A6G0I4V0_LARCR</name>
<evidence type="ECO:0000313" key="3">
    <source>
        <dbReference type="Proteomes" id="UP000424527"/>
    </source>
</evidence>
<proteinExistence type="predicted"/>
<comment type="caution">
    <text evidence="2">The sequence shown here is derived from an EMBL/GenBank/DDBJ whole genome shotgun (WGS) entry which is preliminary data.</text>
</comment>
<accession>A0A6G0I4V0</accession>
<dbReference type="Proteomes" id="UP000424527">
    <property type="component" value="Unassembled WGS sequence"/>
</dbReference>
<protein>
    <submittedName>
        <fullName evidence="2">Uncharacterized protein</fullName>
    </submittedName>
</protein>
<sequence>MAGGRFIGLEGTVNVPEEEGDAKQELCRRLCQAEDRYRSQKKLHDYMLEDGEEIHHQLTELEADNMYQTRKVNELTRVVENHREKRCFIYIKQLEMENKELREENECLTAELDRRKRNLEEVKNLRRAEQELKHTLEEIQDDLCAKDKKITENARLLARKNCDLQEHYVTIQDLQQKRKQLEARL</sequence>
<gene>
    <name evidence="2" type="ORF">D5F01_LYC15986</name>
</gene>
<keyword evidence="3" id="KW-1185">Reference proteome</keyword>
<feature type="coiled-coil region" evidence="1">
    <location>
        <begin position="91"/>
        <end position="184"/>
    </location>
</feature>
<evidence type="ECO:0000313" key="2">
    <source>
        <dbReference type="EMBL" id="KAE8286301.1"/>
    </source>
</evidence>
<dbReference type="EMBL" id="REGW02000015">
    <property type="protein sequence ID" value="KAE8286301.1"/>
    <property type="molecule type" value="Genomic_DNA"/>
</dbReference>
<dbReference type="AlphaFoldDB" id="A0A6G0I4V0"/>
<reference evidence="2 3" key="1">
    <citation type="submission" date="2019-07" db="EMBL/GenBank/DDBJ databases">
        <title>Chromosome genome assembly for large yellow croaker.</title>
        <authorList>
            <person name="Xiao S."/>
        </authorList>
    </citation>
    <scope>NUCLEOTIDE SEQUENCE [LARGE SCALE GENOMIC DNA]</scope>
    <source>
        <strain evidence="2">JMULYC20181020</strain>
        <tissue evidence="2">Muscle</tissue>
    </source>
</reference>
<keyword evidence="1" id="KW-0175">Coiled coil</keyword>
<organism evidence="2 3">
    <name type="scientific">Larimichthys crocea</name>
    <name type="common">Large yellow croaker</name>
    <name type="synonym">Pseudosciaena crocea</name>
    <dbReference type="NCBI Taxonomy" id="215358"/>
    <lineage>
        <taxon>Eukaryota</taxon>
        <taxon>Metazoa</taxon>
        <taxon>Chordata</taxon>
        <taxon>Craniata</taxon>
        <taxon>Vertebrata</taxon>
        <taxon>Euteleostomi</taxon>
        <taxon>Actinopterygii</taxon>
        <taxon>Neopterygii</taxon>
        <taxon>Teleostei</taxon>
        <taxon>Neoteleostei</taxon>
        <taxon>Acanthomorphata</taxon>
        <taxon>Eupercaria</taxon>
        <taxon>Sciaenidae</taxon>
        <taxon>Larimichthys</taxon>
    </lineage>
</organism>
<evidence type="ECO:0000256" key="1">
    <source>
        <dbReference type="SAM" id="Coils"/>
    </source>
</evidence>